<name>A0ABN9TI74_9DINO</name>
<gene>
    <name evidence="2" type="ORF">PCOR1329_LOCUS38832</name>
</gene>
<accession>A0ABN9TI74</accession>
<dbReference type="EMBL" id="CAUYUJ010014698">
    <property type="protein sequence ID" value="CAK0844858.1"/>
    <property type="molecule type" value="Genomic_DNA"/>
</dbReference>
<reference evidence="2" key="1">
    <citation type="submission" date="2023-10" db="EMBL/GenBank/DDBJ databases">
        <authorList>
            <person name="Chen Y."/>
            <person name="Shah S."/>
            <person name="Dougan E. K."/>
            <person name="Thang M."/>
            <person name="Chan C."/>
        </authorList>
    </citation>
    <scope>NUCLEOTIDE SEQUENCE [LARGE SCALE GENOMIC DNA]</scope>
</reference>
<sequence length="505" mass="50683">MPPGPLPLGDAASQDASATGKVHYSWTGRAQFFLWSRCRDLTAGGSCPATAGLAVPGVRFYRGASPGSTCPSAPERPRHTGCASAATLAHEHSHRPRCSAAGAQTAQPPPPRAMLCALALLALPLAARAGAGGPSAPEPPSAPRLAVAANVSAFALSGPARGGSLRGSPAPSARKFIAHGDAECSGRYAAIQTAAQCAAAAQALWPTGLLYPCWYPTWAEDLTEVDEPDEPQGCLLLTNADNGCGLRFNAAGRGAVCDEPGLSCVVVCGEGGGPATSTEGPAGPATTDASATGKVHYSWTGGAQCFLWSRCRDLTAGAQTAQPPPPRAMLRALALLALPLAARAGAGGPSAPEPPSAPRLAVAANVSAFALSGPARGGSLRGSPAPSARKFIAHGDAECSGRYAAIQTAAQCAAAAQALWPTGLLYPCWYPTWAEDLTEVDEPDEPQGCLLLTNADNGCGLRFNAAGRGAVCDEPGLSCVVVCGEGGGPATSTEGPAGPATTESP</sequence>
<keyword evidence="3" id="KW-1185">Reference proteome</keyword>
<organism evidence="2 3">
    <name type="scientific">Prorocentrum cordatum</name>
    <dbReference type="NCBI Taxonomy" id="2364126"/>
    <lineage>
        <taxon>Eukaryota</taxon>
        <taxon>Sar</taxon>
        <taxon>Alveolata</taxon>
        <taxon>Dinophyceae</taxon>
        <taxon>Prorocentrales</taxon>
        <taxon>Prorocentraceae</taxon>
        <taxon>Prorocentrum</taxon>
    </lineage>
</organism>
<proteinExistence type="predicted"/>
<protein>
    <submittedName>
        <fullName evidence="2">Uncharacterized protein</fullName>
    </submittedName>
</protein>
<comment type="caution">
    <text evidence="2">The sequence shown here is derived from an EMBL/GenBank/DDBJ whole genome shotgun (WGS) entry which is preliminary data.</text>
</comment>
<evidence type="ECO:0000313" key="2">
    <source>
        <dbReference type="EMBL" id="CAK0844858.1"/>
    </source>
</evidence>
<dbReference type="Proteomes" id="UP001189429">
    <property type="component" value="Unassembled WGS sequence"/>
</dbReference>
<feature type="region of interest" description="Disordered" evidence="1">
    <location>
        <begin position="65"/>
        <end position="88"/>
    </location>
</feature>
<evidence type="ECO:0000313" key="3">
    <source>
        <dbReference type="Proteomes" id="UP001189429"/>
    </source>
</evidence>
<evidence type="ECO:0000256" key="1">
    <source>
        <dbReference type="SAM" id="MobiDB-lite"/>
    </source>
</evidence>